<gene>
    <name evidence="6" type="ORF">NCTC4824_02099</name>
</gene>
<organism evidence="6 7">
    <name type="scientific">Lederbergia lenta</name>
    <name type="common">Bacillus lentus</name>
    <dbReference type="NCBI Taxonomy" id="1467"/>
    <lineage>
        <taxon>Bacteria</taxon>
        <taxon>Bacillati</taxon>
        <taxon>Bacillota</taxon>
        <taxon>Bacilli</taxon>
        <taxon>Bacillales</taxon>
        <taxon>Bacillaceae</taxon>
        <taxon>Lederbergia</taxon>
    </lineage>
</organism>
<dbReference type="AlphaFoldDB" id="A0A2X4Z0A2"/>
<dbReference type="PANTHER" id="PTHR44307">
    <property type="entry name" value="PHOSPHOETHANOLAMINE METHYLTRANSFERASE"/>
    <property type="match status" value="1"/>
</dbReference>
<dbReference type="Gene3D" id="3.40.50.150">
    <property type="entry name" value="Vaccinia Virus protein VP39"/>
    <property type="match status" value="1"/>
</dbReference>
<keyword evidence="3 6" id="KW-0808">Transferase</keyword>
<name>A0A2X4Z0A2_LEDLE</name>
<feature type="domain" description="Methyltransferase type 11" evidence="5">
    <location>
        <begin position="41"/>
        <end position="135"/>
    </location>
</feature>
<keyword evidence="2 6" id="KW-0489">Methyltransferase</keyword>
<accession>A0A2X4Z0A2</accession>
<dbReference type="Proteomes" id="UP000249134">
    <property type="component" value="Chromosome 1"/>
</dbReference>
<dbReference type="KEGG" id="blen:NCTC4824_02099"/>
<proteinExistence type="predicted"/>
<dbReference type="InterPro" id="IPR013216">
    <property type="entry name" value="Methyltransf_11"/>
</dbReference>
<evidence type="ECO:0000313" key="7">
    <source>
        <dbReference type="Proteomes" id="UP000249134"/>
    </source>
</evidence>
<evidence type="ECO:0000256" key="4">
    <source>
        <dbReference type="ARBA" id="ARBA00025707"/>
    </source>
</evidence>
<dbReference type="CDD" id="cd02440">
    <property type="entry name" value="AdoMet_MTases"/>
    <property type="match status" value="1"/>
</dbReference>
<evidence type="ECO:0000256" key="1">
    <source>
        <dbReference type="ARBA" id="ARBA00005189"/>
    </source>
</evidence>
<reference evidence="6 7" key="1">
    <citation type="submission" date="2018-06" db="EMBL/GenBank/DDBJ databases">
        <authorList>
            <consortium name="Pathogen Informatics"/>
            <person name="Doyle S."/>
        </authorList>
    </citation>
    <scope>NUCLEOTIDE SEQUENCE [LARGE SCALE GENOMIC DNA]</scope>
    <source>
        <strain evidence="6 7">NCTC4824</strain>
    </source>
</reference>
<evidence type="ECO:0000259" key="5">
    <source>
        <dbReference type="Pfam" id="PF08241"/>
    </source>
</evidence>
<comment type="pathway">
    <text evidence="1">Lipid metabolism.</text>
</comment>
<dbReference type="GO" id="GO:0032259">
    <property type="term" value="P:methylation"/>
    <property type="evidence" value="ECO:0007669"/>
    <property type="project" value="UniProtKB-KW"/>
</dbReference>
<sequence>MNYTYLDCLSALGVGGAHPGGLQLTKELLSKEKIDETKLILDAGCGTGQTSAYIAERYQCQVTALDSNKIMLDKARKRFSSIQLPIKVKEGSTEKLPFEERMFDMILSESVICFTDICLTISEFKRVLKQNGVLIATEMVLEKSLAEKDLKTIVDFYGVTQLLTEKEWHNLLQKAGFTQVNVEKFKLQLAKNEVQNATDFSLSENIDENIFEILEQHEYFTTKYKDILGFRVFRCCI</sequence>
<dbReference type="Pfam" id="PF08241">
    <property type="entry name" value="Methyltransf_11"/>
    <property type="match status" value="1"/>
</dbReference>
<dbReference type="EC" id="2.1.1.156" evidence="6"/>
<dbReference type="STRING" id="1348624.GCA_001591545_01161"/>
<dbReference type="GO" id="GO:0008757">
    <property type="term" value="F:S-adenosylmethionine-dependent methyltransferase activity"/>
    <property type="evidence" value="ECO:0007669"/>
    <property type="project" value="InterPro"/>
</dbReference>
<keyword evidence="7" id="KW-1185">Reference proteome</keyword>
<evidence type="ECO:0000256" key="3">
    <source>
        <dbReference type="ARBA" id="ARBA00022679"/>
    </source>
</evidence>
<evidence type="ECO:0000256" key="2">
    <source>
        <dbReference type="ARBA" id="ARBA00022603"/>
    </source>
</evidence>
<evidence type="ECO:0000313" key="6">
    <source>
        <dbReference type="EMBL" id="SQI57605.1"/>
    </source>
</evidence>
<comment type="pathway">
    <text evidence="4">Phospholipid metabolism.</text>
</comment>
<dbReference type="EMBL" id="LS483476">
    <property type="protein sequence ID" value="SQI57605.1"/>
    <property type="molecule type" value="Genomic_DNA"/>
</dbReference>
<protein>
    <submittedName>
        <fullName evidence="6">Type 11 methyltransferase</fullName>
        <ecNumber evidence="6">2.1.1.156</ecNumber>
    </submittedName>
</protein>
<dbReference type="RefSeq" id="WP_231955925.1">
    <property type="nucleotide sequence ID" value="NZ_CBCSGM010000001.1"/>
</dbReference>
<dbReference type="InterPro" id="IPR029063">
    <property type="entry name" value="SAM-dependent_MTases_sf"/>
</dbReference>
<dbReference type="SUPFAM" id="SSF53335">
    <property type="entry name" value="S-adenosyl-L-methionine-dependent methyltransferases"/>
    <property type="match status" value="1"/>
</dbReference>
<dbReference type="PANTHER" id="PTHR44307:SF2">
    <property type="entry name" value="PHOSPHOETHANOLAMINE METHYLTRANSFERASE ISOFORM X1"/>
    <property type="match status" value="1"/>
</dbReference>